<dbReference type="AlphaFoldDB" id="A0AA48KYF1"/>
<name>A0AA48KYF1_9FIRM</name>
<protein>
    <submittedName>
        <fullName evidence="8">Sodium:proton antiporter</fullName>
    </submittedName>
</protein>
<proteinExistence type="predicted"/>
<reference evidence="8" key="1">
    <citation type="journal article" date="2023" name="ISME J.">
        <title>Emergence of putative energy parasites within Clostridia revealed by genome analysis of a novel endosymbiotic clade.</title>
        <authorList>
            <person name="Takahashi K."/>
            <person name="Kuwahara H."/>
            <person name="Horikawa Y."/>
            <person name="Izawa K."/>
            <person name="Kato D."/>
            <person name="Inagaki T."/>
            <person name="Yuki M."/>
            <person name="Ohkuma M."/>
            <person name="Hongoh Y."/>
        </authorList>
    </citation>
    <scope>NUCLEOTIDE SEQUENCE</scope>
    <source>
        <strain evidence="8">CfP3-15</strain>
    </source>
</reference>
<evidence type="ECO:0000256" key="1">
    <source>
        <dbReference type="ARBA" id="ARBA00004651"/>
    </source>
</evidence>
<evidence type="ECO:0000256" key="2">
    <source>
        <dbReference type="ARBA" id="ARBA00022475"/>
    </source>
</evidence>
<feature type="transmembrane region" description="Helical" evidence="6">
    <location>
        <begin position="366"/>
        <end position="399"/>
    </location>
</feature>
<evidence type="ECO:0000256" key="6">
    <source>
        <dbReference type="SAM" id="Phobius"/>
    </source>
</evidence>
<dbReference type="EMBL" id="AP027924">
    <property type="protein sequence ID" value="BED91797.1"/>
    <property type="molecule type" value="Genomic_DNA"/>
</dbReference>
<dbReference type="KEGG" id="ips:CfP315_0327"/>
<evidence type="ECO:0000256" key="3">
    <source>
        <dbReference type="ARBA" id="ARBA00022692"/>
    </source>
</evidence>
<comment type="subcellular location">
    <subcellularLocation>
        <location evidence="1">Cell membrane</location>
        <topology evidence="1">Multi-pass membrane protein</topology>
    </subcellularLocation>
</comment>
<feature type="transmembrane region" description="Helical" evidence="6">
    <location>
        <begin position="61"/>
        <end position="82"/>
    </location>
</feature>
<dbReference type="GO" id="GO:0005886">
    <property type="term" value="C:plasma membrane"/>
    <property type="evidence" value="ECO:0007669"/>
    <property type="project" value="UniProtKB-SubCell"/>
</dbReference>
<accession>A0AA48KYF1</accession>
<evidence type="ECO:0000256" key="5">
    <source>
        <dbReference type="ARBA" id="ARBA00023136"/>
    </source>
</evidence>
<keyword evidence="2" id="KW-1003">Cell membrane</keyword>
<evidence type="ECO:0000259" key="7">
    <source>
        <dbReference type="Pfam" id="PF03553"/>
    </source>
</evidence>
<dbReference type="InterPro" id="IPR018461">
    <property type="entry name" value="Na/H_Antiport_NhaC-like_C"/>
</dbReference>
<feature type="transmembrane region" description="Helical" evidence="6">
    <location>
        <begin position="473"/>
        <end position="491"/>
    </location>
</feature>
<evidence type="ECO:0000313" key="8">
    <source>
        <dbReference type="EMBL" id="BED91797.1"/>
    </source>
</evidence>
<feature type="transmembrane region" description="Helical" evidence="6">
    <location>
        <begin position="102"/>
        <end position="123"/>
    </location>
</feature>
<feature type="transmembrane region" description="Helical" evidence="6">
    <location>
        <begin position="27"/>
        <end position="49"/>
    </location>
</feature>
<gene>
    <name evidence="8" type="ORF">CfP315_0327</name>
</gene>
<keyword evidence="4 6" id="KW-1133">Transmembrane helix</keyword>
<feature type="transmembrane region" description="Helical" evidence="6">
    <location>
        <begin position="282"/>
        <end position="305"/>
    </location>
</feature>
<evidence type="ECO:0000256" key="4">
    <source>
        <dbReference type="ARBA" id="ARBA00022989"/>
    </source>
</evidence>
<feature type="transmembrane region" description="Helical" evidence="6">
    <location>
        <begin position="189"/>
        <end position="206"/>
    </location>
</feature>
<dbReference type="PANTHER" id="PTHR43478:SF1">
    <property type="entry name" value="NA+_H+ ANTIPORTER NHAC-LIKE C-TERMINAL DOMAIN-CONTAINING PROTEIN"/>
    <property type="match status" value="1"/>
</dbReference>
<dbReference type="PANTHER" id="PTHR43478">
    <property type="entry name" value="NA+/H+ ANTIPORTER-RELATED"/>
    <property type="match status" value="1"/>
</dbReference>
<feature type="transmembrane region" description="Helical" evidence="6">
    <location>
        <begin position="451"/>
        <end position="467"/>
    </location>
</feature>
<feature type="transmembrane region" description="Helical" evidence="6">
    <location>
        <begin position="144"/>
        <end position="169"/>
    </location>
</feature>
<feature type="domain" description="Na+/H+ antiporter NhaC-like C-terminal" evidence="7">
    <location>
        <begin position="156"/>
        <end position="469"/>
    </location>
</feature>
<dbReference type="Pfam" id="PF03553">
    <property type="entry name" value="Na_H_antiporter"/>
    <property type="match status" value="1"/>
</dbReference>
<sequence length="505" mass="55547">MFGFLSLLPPMTAVVLSLLTKEVIFSLFMGLILGVAVYSVGIGIGVFEALRMPFDLIAGSLSSNIFTIIFSFALGGLSRILLESGGSFAYAKYFKRKTKSKTLSQLFFVGLSFLFSIDDYFNCLATGAIMRPVTDGYKISRSKLAYILDATSAPLCVLMPISSWAAAIISCFKNSKINSMEVFLKTIPYNFYSVFTIVFLLFVILSSRDFGKMSVLEKSAREGNDMSSNLKNEEKTGNKYGNIFDLIIPILVLIFISVLLILETGGFFKNKNLGLVEVLSGANVSISIITGVFVALFSSLILTYVNRTLPFDRFVSYFVEGGKSIVSSQLLLTLVWSMSSLCKNYLMMDVYINSIMRSPKFSVSLYPFIFFIISSFLSFAIGSSWGTFGVLLPIVVSILSENNTEVMIYCCAAVLSGSIFGTHCSPISDNTVMAAAGANCKHMEHVASQTPYSYFVAIISSLGFLILGFTHNLIISMFFMLISMFLGFYVLTGKTNLKSKEEIIN</sequence>
<keyword evidence="3 6" id="KW-0812">Transmembrane</keyword>
<feature type="transmembrane region" description="Helical" evidence="6">
    <location>
        <begin position="243"/>
        <end position="262"/>
    </location>
</feature>
<dbReference type="Proteomes" id="UP001337580">
    <property type="component" value="Chromosome"/>
</dbReference>
<keyword evidence="5 6" id="KW-0472">Membrane</keyword>
<organism evidence="8">
    <name type="scientific">Candidatus Improbicoccus pseudotrichonymphae</name>
    <dbReference type="NCBI Taxonomy" id="3033792"/>
    <lineage>
        <taxon>Bacteria</taxon>
        <taxon>Bacillati</taxon>
        <taxon>Bacillota</taxon>
        <taxon>Clostridia</taxon>
        <taxon>Candidatus Improbicoccus</taxon>
    </lineage>
</organism>